<dbReference type="Proteomes" id="UP000187251">
    <property type="component" value="Unassembled WGS sequence"/>
</dbReference>
<gene>
    <name evidence="2" type="ORF">BIZ92_08580</name>
</gene>
<feature type="region of interest" description="Disordered" evidence="1">
    <location>
        <begin position="47"/>
        <end position="68"/>
    </location>
</feature>
<sequence length="149" mass="17172">MKTPKLLLDRLPADFHERLENWGAVMRDRPSFSVSPTYQVCQELARRAGKLPRGEDSEQPRSEKDEADAELIEACWRTAAGYRGLPRETALLRSYYVLRQPPAIICRMQGMRVREFDDILVRAVCEFESYVAKFVSRVHNPPQSVMTTV</sequence>
<feature type="compositionally biased region" description="Basic and acidic residues" evidence="1">
    <location>
        <begin position="52"/>
        <end position="64"/>
    </location>
</feature>
<dbReference type="AlphaFoldDB" id="A0A1R1JU89"/>
<organism evidence="2 3">
    <name type="scientific">Alcaligenes xylosoxydans xylosoxydans</name>
    <name type="common">Achromobacter xylosoxidans</name>
    <dbReference type="NCBI Taxonomy" id="85698"/>
    <lineage>
        <taxon>Bacteria</taxon>
        <taxon>Pseudomonadati</taxon>
        <taxon>Pseudomonadota</taxon>
        <taxon>Betaproteobacteria</taxon>
        <taxon>Burkholderiales</taxon>
        <taxon>Alcaligenaceae</taxon>
        <taxon>Achromobacter</taxon>
    </lineage>
</organism>
<proteinExistence type="predicted"/>
<comment type="caution">
    <text evidence="2">The sequence shown here is derived from an EMBL/GenBank/DDBJ whole genome shotgun (WGS) entry which is preliminary data.</text>
</comment>
<evidence type="ECO:0000313" key="2">
    <source>
        <dbReference type="EMBL" id="OMG87666.1"/>
    </source>
</evidence>
<name>A0A1R1JU89_ALCXX</name>
<evidence type="ECO:0000256" key="1">
    <source>
        <dbReference type="SAM" id="MobiDB-lite"/>
    </source>
</evidence>
<accession>A0A1R1JU89</accession>
<reference evidence="2 3" key="1">
    <citation type="submission" date="2016-09" db="EMBL/GenBank/DDBJ databases">
        <title>Phylogenomics of Achromobacter.</title>
        <authorList>
            <person name="Jeukens J."/>
            <person name="Freschi L."/>
            <person name="Vincent A.T."/>
            <person name="Emond-Rheault J.-G."/>
            <person name="Kukavica-Ibrulj I."/>
            <person name="Charette S.J."/>
            <person name="Levesque R.C."/>
        </authorList>
    </citation>
    <scope>NUCLEOTIDE SEQUENCE [LARGE SCALE GENOMIC DNA]</scope>
    <source>
        <strain evidence="2 3">AUS488</strain>
    </source>
</reference>
<dbReference type="EMBL" id="MJMN01000013">
    <property type="protein sequence ID" value="OMG87666.1"/>
    <property type="molecule type" value="Genomic_DNA"/>
</dbReference>
<dbReference type="RefSeq" id="WP_076411642.1">
    <property type="nucleotide sequence ID" value="NZ_AP028040.1"/>
</dbReference>
<evidence type="ECO:0000313" key="3">
    <source>
        <dbReference type="Proteomes" id="UP000187251"/>
    </source>
</evidence>
<protein>
    <submittedName>
        <fullName evidence="2">Uncharacterized protein</fullName>
    </submittedName>
</protein>
<dbReference type="OrthoDB" id="8657979at2"/>